<feature type="region of interest" description="Disordered" evidence="15">
    <location>
        <begin position="1"/>
        <end position="23"/>
    </location>
</feature>
<dbReference type="InterPro" id="IPR015813">
    <property type="entry name" value="Pyrv/PenolPyrv_kinase-like_dom"/>
</dbReference>
<protein>
    <recommendedName>
        <fullName evidence="5 14">Pyruvate kinase</fullName>
        <ecNumber evidence="5 14">2.7.1.40</ecNumber>
    </recommendedName>
</protein>
<dbReference type="UniPathway" id="UPA00109">
    <property type="reaction ID" value="UER00188"/>
</dbReference>
<dbReference type="GO" id="GO:0030955">
    <property type="term" value="F:potassium ion binding"/>
    <property type="evidence" value="ECO:0007669"/>
    <property type="project" value="InterPro"/>
</dbReference>
<comment type="catalytic activity">
    <reaction evidence="14">
        <text>pyruvate + ATP = phosphoenolpyruvate + ADP + H(+)</text>
        <dbReference type="Rhea" id="RHEA:18157"/>
        <dbReference type="ChEBI" id="CHEBI:15361"/>
        <dbReference type="ChEBI" id="CHEBI:15378"/>
        <dbReference type="ChEBI" id="CHEBI:30616"/>
        <dbReference type="ChEBI" id="CHEBI:58702"/>
        <dbReference type="ChEBI" id="CHEBI:456216"/>
        <dbReference type="EC" id="2.7.1.40"/>
    </reaction>
</comment>
<keyword evidence="10" id="KW-0067">ATP-binding</keyword>
<dbReference type="Gene3D" id="2.40.33.10">
    <property type="entry name" value="PK beta-barrel domain-like"/>
    <property type="match status" value="1"/>
</dbReference>
<dbReference type="PANTHER" id="PTHR11817">
    <property type="entry name" value="PYRUVATE KINASE"/>
    <property type="match status" value="1"/>
</dbReference>
<accession>A0A7S0DHE6</accession>
<sequence>MTEEKRITRPSRPSDPQNNFPGFSKTKIVATIGPASNSFTMIEALWLAAVDVFRINLSHGTHEDHKMVVKHIRELENKYDCVIGILLDLQGPKLRVGQFKDGPVMLSKGQSFRLDMESELGDDTRVQLPHPEIFAALVKGTTLLLDDGKIRLEVTDCGNDFAQTKVIVPGKLSERKGVNVPDVTLPISALTEKDKKDALFGVEIGVDWIALSFVQKAEDIQELRSLIGEDTAKVMAKIEKPAALSDFDRIVEEVDGVMVARGDLGVECSPHQVPVVQKRIVSRMRQVGKPVVVATQMLESMIQNPTPTRAEANDVANAIYDGADAVMLSAESAAGSFPIEAVDTMESIIREVEHSPEYRRRMESKTRIKPQRLDAMIPCARALARNLDASALVCFTTSGRIAMRISQERSTRPQIAMSDSQKTARWLALLWGIYSVYEPDLFGSRSECGEIPYDNFNFDKVVEVASNVAYSKKLAKSGDMLVVTGWKPGGVPGANLLRIVQMTDNGTTDNSTKGD</sequence>
<dbReference type="EMBL" id="HBEM01020397">
    <property type="protein sequence ID" value="CAD8455019.1"/>
    <property type="molecule type" value="Transcribed_RNA"/>
</dbReference>
<evidence type="ECO:0000256" key="9">
    <source>
        <dbReference type="ARBA" id="ARBA00022777"/>
    </source>
</evidence>
<keyword evidence="8" id="KW-0547">Nucleotide-binding</keyword>
<keyword evidence="6 14" id="KW-0808">Transferase</keyword>
<dbReference type="SUPFAM" id="SSF50800">
    <property type="entry name" value="PK beta-barrel domain-like"/>
    <property type="match status" value="1"/>
</dbReference>
<dbReference type="SUPFAM" id="SSF51621">
    <property type="entry name" value="Phosphoenolpyruvate/pyruvate domain"/>
    <property type="match status" value="1"/>
</dbReference>
<evidence type="ECO:0000313" key="18">
    <source>
        <dbReference type="EMBL" id="CAD8455019.1"/>
    </source>
</evidence>
<evidence type="ECO:0000256" key="13">
    <source>
        <dbReference type="ARBA" id="ARBA00023317"/>
    </source>
</evidence>
<dbReference type="FunFam" id="3.20.20.60:FF:000025">
    <property type="entry name" value="Pyruvate kinase"/>
    <property type="match status" value="1"/>
</dbReference>
<dbReference type="NCBIfam" id="NF004978">
    <property type="entry name" value="PRK06354.1"/>
    <property type="match status" value="1"/>
</dbReference>
<dbReference type="Pfam" id="PF02887">
    <property type="entry name" value="PK_C"/>
    <property type="match status" value="1"/>
</dbReference>
<evidence type="ECO:0000256" key="11">
    <source>
        <dbReference type="ARBA" id="ARBA00022842"/>
    </source>
</evidence>
<comment type="pathway">
    <text evidence="3 14">Carbohydrate degradation; glycolysis; pyruvate from D-glyceraldehyde 3-phosphate: step 5/5.</text>
</comment>
<proteinExistence type="inferred from homology"/>
<evidence type="ECO:0000256" key="3">
    <source>
        <dbReference type="ARBA" id="ARBA00004997"/>
    </source>
</evidence>
<dbReference type="GO" id="GO:0000287">
    <property type="term" value="F:magnesium ion binding"/>
    <property type="evidence" value="ECO:0007669"/>
    <property type="project" value="InterPro"/>
</dbReference>
<evidence type="ECO:0000256" key="15">
    <source>
        <dbReference type="SAM" id="MobiDB-lite"/>
    </source>
</evidence>
<dbReference type="InterPro" id="IPR040442">
    <property type="entry name" value="Pyrv_kinase-like_dom_sf"/>
</dbReference>
<dbReference type="GO" id="GO:0005524">
    <property type="term" value="F:ATP binding"/>
    <property type="evidence" value="ECO:0007669"/>
    <property type="project" value="UniProtKB-KW"/>
</dbReference>
<dbReference type="EC" id="2.7.1.40" evidence="5 14"/>
<evidence type="ECO:0000256" key="5">
    <source>
        <dbReference type="ARBA" id="ARBA00012142"/>
    </source>
</evidence>
<evidence type="ECO:0000256" key="7">
    <source>
        <dbReference type="ARBA" id="ARBA00022723"/>
    </source>
</evidence>
<evidence type="ECO:0000256" key="6">
    <source>
        <dbReference type="ARBA" id="ARBA00022679"/>
    </source>
</evidence>
<comment type="cofactor">
    <cofactor evidence="1">
        <name>Mg(2+)</name>
        <dbReference type="ChEBI" id="CHEBI:18420"/>
    </cofactor>
</comment>
<dbReference type="InterPro" id="IPR015806">
    <property type="entry name" value="Pyrv_Knase_insert_dom_sf"/>
</dbReference>
<dbReference type="Gene3D" id="3.20.20.60">
    <property type="entry name" value="Phosphoenolpyruvate-binding domains"/>
    <property type="match status" value="1"/>
</dbReference>
<dbReference type="AlphaFoldDB" id="A0A7S0DHE6"/>
<dbReference type="InterPro" id="IPR011037">
    <property type="entry name" value="Pyrv_Knase-like_insert_dom_sf"/>
</dbReference>
<keyword evidence="9 14" id="KW-0418">Kinase</keyword>
<dbReference type="NCBIfam" id="TIGR01064">
    <property type="entry name" value="pyruv_kin"/>
    <property type="match status" value="1"/>
</dbReference>
<dbReference type="GO" id="GO:0004743">
    <property type="term" value="F:pyruvate kinase activity"/>
    <property type="evidence" value="ECO:0007669"/>
    <property type="project" value="UniProtKB-EC"/>
</dbReference>
<dbReference type="Gene3D" id="3.40.1380.20">
    <property type="entry name" value="Pyruvate kinase, C-terminal domain"/>
    <property type="match status" value="1"/>
</dbReference>
<keyword evidence="13" id="KW-0670">Pyruvate</keyword>
<dbReference type="FunFam" id="2.40.33.10:FF:000001">
    <property type="entry name" value="Pyruvate kinase"/>
    <property type="match status" value="1"/>
</dbReference>
<organism evidence="18">
    <name type="scientific">Amorphochlora amoebiformis</name>
    <dbReference type="NCBI Taxonomy" id="1561963"/>
    <lineage>
        <taxon>Eukaryota</taxon>
        <taxon>Sar</taxon>
        <taxon>Rhizaria</taxon>
        <taxon>Cercozoa</taxon>
        <taxon>Chlorarachniophyceae</taxon>
        <taxon>Amorphochlora</taxon>
    </lineage>
</organism>
<dbReference type="InterPro" id="IPR036918">
    <property type="entry name" value="Pyrv_Knase_C_sf"/>
</dbReference>
<dbReference type="InterPro" id="IPR001697">
    <property type="entry name" value="Pyr_Knase"/>
</dbReference>
<keyword evidence="12 14" id="KW-0324">Glycolysis</keyword>
<feature type="domain" description="Pyruvate kinase C-terminal" evidence="17">
    <location>
        <begin position="375"/>
        <end position="500"/>
    </location>
</feature>
<evidence type="ECO:0000256" key="12">
    <source>
        <dbReference type="ARBA" id="ARBA00023152"/>
    </source>
</evidence>
<evidence type="ECO:0000259" key="17">
    <source>
        <dbReference type="Pfam" id="PF02887"/>
    </source>
</evidence>
<evidence type="ECO:0000256" key="1">
    <source>
        <dbReference type="ARBA" id="ARBA00001946"/>
    </source>
</evidence>
<evidence type="ECO:0000256" key="4">
    <source>
        <dbReference type="ARBA" id="ARBA00008663"/>
    </source>
</evidence>
<dbReference type="NCBIfam" id="NF004491">
    <property type="entry name" value="PRK05826.1"/>
    <property type="match status" value="1"/>
</dbReference>
<dbReference type="PRINTS" id="PR01050">
    <property type="entry name" value="PYRUVTKNASE"/>
</dbReference>
<evidence type="ECO:0000256" key="14">
    <source>
        <dbReference type="RuleBase" id="RU000504"/>
    </source>
</evidence>
<evidence type="ECO:0000256" key="8">
    <source>
        <dbReference type="ARBA" id="ARBA00022741"/>
    </source>
</evidence>
<keyword evidence="11 14" id="KW-0460">Magnesium</keyword>
<name>A0A7S0DHE6_9EUKA</name>
<comment type="cofactor">
    <cofactor evidence="2">
        <name>K(+)</name>
        <dbReference type="ChEBI" id="CHEBI:29103"/>
    </cofactor>
</comment>
<dbReference type="SUPFAM" id="SSF52935">
    <property type="entry name" value="PK C-terminal domain-like"/>
    <property type="match status" value="1"/>
</dbReference>
<dbReference type="InterPro" id="IPR015795">
    <property type="entry name" value="Pyrv_Knase_C"/>
</dbReference>
<dbReference type="InterPro" id="IPR015793">
    <property type="entry name" value="Pyrv_Knase_brl"/>
</dbReference>
<evidence type="ECO:0000256" key="2">
    <source>
        <dbReference type="ARBA" id="ARBA00001958"/>
    </source>
</evidence>
<feature type="domain" description="Pyruvate kinase barrel" evidence="16">
    <location>
        <begin position="24"/>
        <end position="342"/>
    </location>
</feature>
<reference evidence="18" key="1">
    <citation type="submission" date="2021-01" db="EMBL/GenBank/DDBJ databases">
        <authorList>
            <person name="Corre E."/>
            <person name="Pelletier E."/>
            <person name="Niang G."/>
            <person name="Scheremetjew M."/>
            <person name="Finn R."/>
            <person name="Kale V."/>
            <person name="Holt S."/>
            <person name="Cochrane G."/>
            <person name="Meng A."/>
            <person name="Brown T."/>
            <person name="Cohen L."/>
        </authorList>
    </citation>
    <scope>NUCLEOTIDE SEQUENCE</scope>
    <source>
        <strain evidence="18">CCMP2058</strain>
    </source>
</reference>
<dbReference type="Pfam" id="PF00224">
    <property type="entry name" value="PK"/>
    <property type="match status" value="1"/>
</dbReference>
<comment type="similarity">
    <text evidence="4 14">Belongs to the pyruvate kinase family.</text>
</comment>
<gene>
    <name evidence="18" type="ORF">LAMO00422_LOCUS13963</name>
</gene>
<keyword evidence="7" id="KW-0479">Metal-binding</keyword>
<evidence type="ECO:0000259" key="16">
    <source>
        <dbReference type="Pfam" id="PF00224"/>
    </source>
</evidence>
<evidence type="ECO:0000256" key="10">
    <source>
        <dbReference type="ARBA" id="ARBA00022840"/>
    </source>
</evidence>
<dbReference type="GO" id="GO:0016301">
    <property type="term" value="F:kinase activity"/>
    <property type="evidence" value="ECO:0007669"/>
    <property type="project" value="UniProtKB-KW"/>
</dbReference>